<name>A0A8H3BJL6_9AGAM</name>
<dbReference type="PANTHER" id="PTHR42973:SF39">
    <property type="entry name" value="FAD-BINDING PCMH-TYPE DOMAIN-CONTAINING PROTEIN"/>
    <property type="match status" value="1"/>
</dbReference>
<dbReference type="InterPro" id="IPR036318">
    <property type="entry name" value="FAD-bd_PCMH-like_sf"/>
</dbReference>
<keyword evidence="4" id="KW-0274">FAD</keyword>
<comment type="similarity">
    <text evidence="2">Belongs to the oxygen-dependent FAD-linked oxidoreductase family.</text>
</comment>
<proteinExistence type="inferred from homology"/>
<evidence type="ECO:0000256" key="3">
    <source>
        <dbReference type="ARBA" id="ARBA00022630"/>
    </source>
</evidence>
<dbReference type="Pfam" id="PF08031">
    <property type="entry name" value="BBE"/>
    <property type="match status" value="1"/>
</dbReference>
<keyword evidence="5" id="KW-0560">Oxidoreductase</keyword>
<comment type="caution">
    <text evidence="7">The sequence shown here is derived from an EMBL/GenBank/DDBJ whole genome shotgun (WGS) entry which is preliminary data.</text>
</comment>
<gene>
    <name evidence="7" type="ORF">RDB_LOCUS154348</name>
</gene>
<dbReference type="GO" id="GO:0016491">
    <property type="term" value="F:oxidoreductase activity"/>
    <property type="evidence" value="ECO:0007669"/>
    <property type="project" value="UniProtKB-KW"/>
</dbReference>
<dbReference type="Pfam" id="PF01565">
    <property type="entry name" value="FAD_binding_4"/>
    <property type="match status" value="1"/>
</dbReference>
<dbReference type="Proteomes" id="UP000663846">
    <property type="component" value="Unassembled WGS sequence"/>
</dbReference>
<evidence type="ECO:0000256" key="5">
    <source>
        <dbReference type="ARBA" id="ARBA00023002"/>
    </source>
</evidence>
<dbReference type="PANTHER" id="PTHR42973">
    <property type="entry name" value="BINDING OXIDOREDUCTASE, PUTATIVE (AFU_ORTHOLOGUE AFUA_1G17690)-RELATED"/>
    <property type="match status" value="1"/>
</dbReference>
<dbReference type="AlphaFoldDB" id="A0A8H3BJL6"/>
<dbReference type="InterPro" id="IPR016166">
    <property type="entry name" value="FAD-bd_PCMH"/>
</dbReference>
<comment type="cofactor">
    <cofactor evidence="1">
        <name>FAD</name>
        <dbReference type="ChEBI" id="CHEBI:57692"/>
    </cofactor>
</comment>
<evidence type="ECO:0000313" key="8">
    <source>
        <dbReference type="Proteomes" id="UP000663846"/>
    </source>
</evidence>
<dbReference type="Gene3D" id="3.30.465.10">
    <property type="match status" value="1"/>
</dbReference>
<dbReference type="GO" id="GO:0071949">
    <property type="term" value="F:FAD binding"/>
    <property type="evidence" value="ECO:0007669"/>
    <property type="project" value="InterPro"/>
</dbReference>
<evidence type="ECO:0000256" key="1">
    <source>
        <dbReference type="ARBA" id="ARBA00001974"/>
    </source>
</evidence>
<protein>
    <recommendedName>
        <fullName evidence="6">FAD-binding PCMH-type domain-containing protein</fullName>
    </recommendedName>
</protein>
<dbReference type="SUPFAM" id="SSF56176">
    <property type="entry name" value="FAD-binding/transporter-associated domain-like"/>
    <property type="match status" value="1"/>
</dbReference>
<dbReference type="EMBL" id="CAJMWS010000660">
    <property type="protein sequence ID" value="CAE6457366.1"/>
    <property type="molecule type" value="Genomic_DNA"/>
</dbReference>
<dbReference type="PROSITE" id="PS51387">
    <property type="entry name" value="FAD_PCMH"/>
    <property type="match status" value="1"/>
</dbReference>
<dbReference type="Gene3D" id="3.30.43.10">
    <property type="entry name" value="Uridine Diphospho-n-acetylenolpyruvylglucosamine Reductase, domain 2"/>
    <property type="match status" value="1"/>
</dbReference>
<feature type="domain" description="FAD-binding PCMH-type" evidence="6">
    <location>
        <begin position="38"/>
        <end position="217"/>
    </location>
</feature>
<dbReference type="InterPro" id="IPR050416">
    <property type="entry name" value="FAD-linked_Oxidoreductase"/>
</dbReference>
<dbReference type="InterPro" id="IPR012951">
    <property type="entry name" value="BBE"/>
</dbReference>
<reference evidence="7" key="1">
    <citation type="submission" date="2021-01" db="EMBL/GenBank/DDBJ databases">
        <authorList>
            <person name="Kaushik A."/>
        </authorList>
    </citation>
    <scope>NUCLEOTIDE SEQUENCE</scope>
    <source>
        <strain evidence="7">AG1-1C</strain>
    </source>
</reference>
<dbReference type="Gene3D" id="3.40.462.20">
    <property type="match status" value="1"/>
</dbReference>
<dbReference type="InterPro" id="IPR006094">
    <property type="entry name" value="Oxid_FAD_bind_N"/>
</dbReference>
<dbReference type="InterPro" id="IPR016169">
    <property type="entry name" value="FAD-bd_PCMH_sub2"/>
</dbReference>
<sequence length="483" mass="52950">MSKIDSTSLATLRNSLSHSATVNLPGDREYSVKRWARNAEKPAALVGCPATNEDVVQLVTFVQGKAPYESQQKLHLAVKGGGHTPSGASSSDGGLVIDLQPHMNNVRVDPEAKLAYVQGGALWGDVDKATFPYGLASVSGVVSHTGVGGLTLGGGFGWLCGQHGLVADNLIQATIVTSTGDILTANDSENKELYWALRGGGGNFGVVTEFVLKLHEQRADLYSSALIFPPPLIERLVLELNAWLKERSPLENAHIIFALGPNGQPGVIMQLIYNGDSDEGAAKFERFVKLGPVVNRSETLPYMRLNTLQDANTDHGDFRILQGNYIPVAPEGLPIQLVTHAFNAWLKFVTENPAASTSISLIELYHHVKWSSVPSDATAYVQRNPTYNMEYLLHWKDPSFTERAYQALRALDQEFVKSRDESIGRGVTGQGGYTNYLDEESRTAGVAWLQRRFGSNYARLIEVKQKFDPTALFGRWFVETKDF</sequence>
<keyword evidence="3" id="KW-0285">Flavoprotein</keyword>
<evidence type="ECO:0000256" key="4">
    <source>
        <dbReference type="ARBA" id="ARBA00022827"/>
    </source>
</evidence>
<evidence type="ECO:0000313" key="7">
    <source>
        <dbReference type="EMBL" id="CAE6457366.1"/>
    </source>
</evidence>
<accession>A0A8H3BJL6</accession>
<evidence type="ECO:0000256" key="2">
    <source>
        <dbReference type="ARBA" id="ARBA00005466"/>
    </source>
</evidence>
<organism evidence="7 8">
    <name type="scientific">Rhizoctonia solani</name>
    <dbReference type="NCBI Taxonomy" id="456999"/>
    <lineage>
        <taxon>Eukaryota</taxon>
        <taxon>Fungi</taxon>
        <taxon>Dikarya</taxon>
        <taxon>Basidiomycota</taxon>
        <taxon>Agaricomycotina</taxon>
        <taxon>Agaricomycetes</taxon>
        <taxon>Cantharellales</taxon>
        <taxon>Ceratobasidiaceae</taxon>
        <taxon>Rhizoctonia</taxon>
    </lineage>
</organism>
<dbReference type="InterPro" id="IPR016167">
    <property type="entry name" value="FAD-bd_PCMH_sub1"/>
</dbReference>
<evidence type="ECO:0000259" key="6">
    <source>
        <dbReference type="PROSITE" id="PS51387"/>
    </source>
</evidence>